<accession>A0A8S1KEE6</accession>
<evidence type="ECO:0000259" key="1">
    <source>
        <dbReference type="Pfam" id="PF04326"/>
    </source>
</evidence>
<evidence type="ECO:0000313" key="3">
    <source>
        <dbReference type="Proteomes" id="UP000692954"/>
    </source>
</evidence>
<comment type="caution">
    <text evidence="2">The sequence shown here is derived from an EMBL/GenBank/DDBJ whole genome shotgun (WGS) entry which is preliminary data.</text>
</comment>
<dbReference type="AlphaFoldDB" id="A0A8S1KEE6"/>
<dbReference type="Pfam" id="PF04326">
    <property type="entry name" value="SLFN_AlbA_2"/>
    <property type="match status" value="1"/>
</dbReference>
<gene>
    <name evidence="2" type="ORF">PSON_ATCC_30995.1.T0050549</name>
</gene>
<dbReference type="InterPro" id="IPR007421">
    <property type="entry name" value="Schlafen_AlbA_2_dom"/>
</dbReference>
<feature type="domain" description="Schlafen AlbA-2" evidence="1">
    <location>
        <begin position="260"/>
        <end position="402"/>
    </location>
</feature>
<name>A0A8S1KEE6_9CILI</name>
<dbReference type="Proteomes" id="UP000692954">
    <property type="component" value="Unassembled WGS sequence"/>
</dbReference>
<organism evidence="2 3">
    <name type="scientific">Paramecium sonneborni</name>
    <dbReference type="NCBI Taxonomy" id="65129"/>
    <lineage>
        <taxon>Eukaryota</taxon>
        <taxon>Sar</taxon>
        <taxon>Alveolata</taxon>
        <taxon>Ciliophora</taxon>
        <taxon>Intramacronucleata</taxon>
        <taxon>Oligohymenophorea</taxon>
        <taxon>Peniculida</taxon>
        <taxon>Parameciidae</taxon>
        <taxon>Paramecium</taxon>
    </lineage>
</organism>
<dbReference type="OrthoDB" id="308620at2759"/>
<keyword evidence="3" id="KW-1185">Reference proteome</keyword>
<dbReference type="EMBL" id="CAJJDN010000005">
    <property type="protein sequence ID" value="CAD8051386.1"/>
    <property type="molecule type" value="Genomic_DNA"/>
</dbReference>
<reference evidence="2" key="1">
    <citation type="submission" date="2021-01" db="EMBL/GenBank/DDBJ databases">
        <authorList>
            <consortium name="Genoscope - CEA"/>
            <person name="William W."/>
        </authorList>
    </citation>
    <scope>NUCLEOTIDE SEQUENCE</scope>
</reference>
<proteinExistence type="predicted"/>
<evidence type="ECO:0000313" key="2">
    <source>
        <dbReference type="EMBL" id="CAD8051386.1"/>
    </source>
</evidence>
<sequence length="604" mass="72574">MKEKFYLAFKNELDLIQKLQLYPLLKQITIWTDNLLENQQLSVQEKLLKELSSNQYNFERIIQDCCNNLGEQNNLNLLCLLTLVFGLIVPIKLIEDENIGYIIERYYCQHSNTIKLLVSLFKKFRFNNLLILLPTIYDQEINYVTQSIKINLFDRTYVTIQNLIQEYKQNKQQDFFAQIIQQSQDLEIYSSNQMHLSLIKQIKKFIEYEIQEFADKYVDLELNDYYDSISVFKNVKVVRNKEDLVNRKLFIQNELIHVPEDESIEYKEMINLEVKNQFIVKKTVTAFMNQKGGALFIGIKDSFLVRGFYIGNNIYYFRQLLWEECLDMIHPNLIADKQIHVELIPVYSYEGIQLEGYYIIKIELIREQNSIYVYTFGELIEHHQQCEAIFCFKRYGNKSKAVRHNHLKQLIKILNYNQNMLDYDRNGRNLFIEGRMKNQRFTNQSSKERFNENQSQYKKDLQINNQLLLQRKSSENLDEYSQSYPNIDLANFNFQVDYSLNQIQEWKSWIVFRKLKSNFFNQLINILKTLQDIYVQDILKYKLYLKIKSQQIKLKKIRLTKKLIVIRLILIIQKNKLLDIETNANKKKGWLIRGCINYKNKPYR</sequence>
<protein>
    <recommendedName>
        <fullName evidence="1">Schlafen AlbA-2 domain-containing protein</fullName>
    </recommendedName>
</protein>